<dbReference type="OrthoDB" id="5572791at2"/>
<accession>A0A177N617</accession>
<proteinExistence type="predicted"/>
<organism evidence="2 3">
    <name type="scientific">Methylomonas koyamae</name>
    <dbReference type="NCBI Taxonomy" id="702114"/>
    <lineage>
        <taxon>Bacteria</taxon>
        <taxon>Pseudomonadati</taxon>
        <taxon>Pseudomonadota</taxon>
        <taxon>Gammaproteobacteria</taxon>
        <taxon>Methylococcales</taxon>
        <taxon>Methylococcaceae</taxon>
        <taxon>Methylomonas</taxon>
    </lineage>
</organism>
<feature type="transmembrane region" description="Helical" evidence="1">
    <location>
        <begin position="45"/>
        <end position="64"/>
    </location>
</feature>
<dbReference type="EMBL" id="LUUJ01000105">
    <property type="protein sequence ID" value="OAI12913.1"/>
    <property type="molecule type" value="Genomic_DNA"/>
</dbReference>
<dbReference type="NCBIfam" id="NF033233">
    <property type="entry name" value="twin_helix"/>
    <property type="match status" value="1"/>
</dbReference>
<gene>
    <name evidence="2" type="ORF">A1507_18465</name>
</gene>
<sequence length="87" mass="9137">MLIKILIIAAFIAIIISLGSALFHIVKHKDDEDSKKAAKALTVRIGVSLGVFILLFIAFATGLIQPHGIGLRMHGSPAASAANPPKP</sequence>
<dbReference type="Proteomes" id="UP000077857">
    <property type="component" value="Unassembled WGS sequence"/>
</dbReference>
<dbReference type="RefSeq" id="WP_064041705.1">
    <property type="nucleotide sequence ID" value="NZ_LUUJ01000105.1"/>
</dbReference>
<evidence type="ECO:0008006" key="4">
    <source>
        <dbReference type="Google" id="ProtNLM"/>
    </source>
</evidence>
<dbReference type="AlphaFoldDB" id="A0A177N617"/>
<reference evidence="2 3" key="1">
    <citation type="submission" date="2016-03" db="EMBL/GenBank/DDBJ databases">
        <authorList>
            <person name="Ploux O."/>
        </authorList>
    </citation>
    <scope>NUCLEOTIDE SEQUENCE [LARGE SCALE GENOMIC DNA]</scope>
    <source>
        <strain evidence="2 3">R-45378</strain>
    </source>
</reference>
<protein>
    <recommendedName>
        <fullName evidence="4">Twin transmembrane helix small protein</fullName>
    </recommendedName>
</protein>
<comment type="caution">
    <text evidence="2">The sequence shown here is derived from an EMBL/GenBank/DDBJ whole genome shotgun (WGS) entry which is preliminary data.</text>
</comment>
<name>A0A177N617_9GAMM</name>
<keyword evidence="1" id="KW-1133">Transmembrane helix</keyword>
<evidence type="ECO:0000313" key="3">
    <source>
        <dbReference type="Proteomes" id="UP000077857"/>
    </source>
</evidence>
<evidence type="ECO:0000313" key="2">
    <source>
        <dbReference type="EMBL" id="OAI12913.1"/>
    </source>
</evidence>
<keyword evidence="1" id="KW-0812">Transmembrane</keyword>
<dbReference type="Pfam" id="PF11137">
    <property type="entry name" value="DUF2909"/>
    <property type="match status" value="1"/>
</dbReference>
<dbReference type="InterPro" id="IPR021313">
    <property type="entry name" value="DUF2909"/>
</dbReference>
<keyword evidence="1" id="KW-0472">Membrane</keyword>
<evidence type="ECO:0000256" key="1">
    <source>
        <dbReference type="SAM" id="Phobius"/>
    </source>
</evidence>